<evidence type="ECO:0000256" key="1">
    <source>
        <dbReference type="ARBA" id="ARBA00007090"/>
    </source>
</evidence>
<dbReference type="RefSeq" id="WP_136530506.1">
    <property type="nucleotide sequence ID" value="NZ_STGX01000010.1"/>
</dbReference>
<evidence type="ECO:0000256" key="3">
    <source>
        <dbReference type="ARBA" id="ARBA00022645"/>
    </source>
</evidence>
<keyword evidence="10" id="KW-0511">Multifunctional enzyme</keyword>
<feature type="domain" description="Glycosyl transferase family 51" evidence="15">
    <location>
        <begin position="85"/>
        <end position="270"/>
    </location>
</feature>
<organism evidence="16 17">
    <name type="scientific">Glycomyces paridis</name>
    <dbReference type="NCBI Taxonomy" id="2126555"/>
    <lineage>
        <taxon>Bacteria</taxon>
        <taxon>Bacillati</taxon>
        <taxon>Actinomycetota</taxon>
        <taxon>Actinomycetes</taxon>
        <taxon>Glycomycetales</taxon>
        <taxon>Glycomycetaceae</taxon>
        <taxon>Glycomyces</taxon>
    </lineage>
</organism>
<dbReference type="GO" id="GO:0008360">
    <property type="term" value="P:regulation of cell shape"/>
    <property type="evidence" value="ECO:0007669"/>
    <property type="project" value="UniProtKB-KW"/>
</dbReference>
<dbReference type="AlphaFoldDB" id="A0A4S8PEL6"/>
<dbReference type="GO" id="GO:0030288">
    <property type="term" value="C:outer membrane-bounded periplasmic space"/>
    <property type="evidence" value="ECO:0007669"/>
    <property type="project" value="TreeGrafter"/>
</dbReference>
<dbReference type="Proteomes" id="UP000305792">
    <property type="component" value="Unassembled WGS sequence"/>
</dbReference>
<keyword evidence="11" id="KW-0961">Cell wall biogenesis/degradation</keyword>
<keyword evidence="4" id="KW-0645">Protease</keyword>
<keyword evidence="6" id="KW-0808">Transferase</keyword>
<evidence type="ECO:0000256" key="10">
    <source>
        <dbReference type="ARBA" id="ARBA00023268"/>
    </source>
</evidence>
<dbReference type="GO" id="GO:0008955">
    <property type="term" value="F:peptidoglycan glycosyltransferase activity"/>
    <property type="evidence" value="ECO:0007669"/>
    <property type="project" value="UniProtKB-EC"/>
</dbReference>
<evidence type="ECO:0000256" key="4">
    <source>
        <dbReference type="ARBA" id="ARBA00022670"/>
    </source>
</evidence>
<evidence type="ECO:0000259" key="14">
    <source>
        <dbReference type="Pfam" id="PF00905"/>
    </source>
</evidence>
<evidence type="ECO:0000313" key="16">
    <source>
        <dbReference type="EMBL" id="THV27702.1"/>
    </source>
</evidence>
<sequence>MSSTSKPVAQTWFGPITAVQRRAMFALLPVAVAFGLVVGLAFLPMASGFGGLAKVGSETVLELPDELVLPPAPESSTLYASDGSTVIATFGDQYRVQLEYDQIPTSVVDALVATEDSNFFEHNGVDPEGVMRALVTNIADGDTSEGASTITMQYVRQVLSYTATTPEEVRAASEVTIDRKVKEMGYALALEEEMSKEEILTNYLNTVYFGNGAYGIGAAAQVYFGKVPADLTVDESAMLVGLIQSPSTYDPINGSSEAAKVRRDHVISRMVAVGSLSSAEGREFKAQDLNLNPQEANNTSGGAIDSDYGFFVDYFEQWWEQQEDFGKTEAERTARLFRGGYEIVSTLDVELQDAAQDAVEAQQETGSEYALGTVVVKPGTGGIEVMAVNREYSNDISGNGDNTGGDGLGTYPNTTNPLLSGSSSLAGYPAGSSFKMFTMLAALEAGMPLDTTIYSPYQYQSKYVGSPGEAAMCGNYWCPKNASKSEVGDYNMWTGFGESVNTYFVQLAERVGVDHVIAMAQRLGIQFRAAEDLQHTVGDSAANYGQFVLGVTQTTPLDMAAAYAALPADGVYCTPVPATSAVTGTGGSIDFASDCDQAVSVEVARAAVDAARCPTGIGAAAGNCTWGTASQVGEAVEAVGGEVAGKTGTTDGNATNWFVGFTPNAAAAAFIADPDNTYGNPAGKDNNGRPANAVAEILAAQWEINGEGTFTAPTELVH</sequence>
<dbReference type="InterPro" id="IPR001460">
    <property type="entry name" value="PCN-bd_Tpept"/>
</dbReference>
<evidence type="ECO:0000256" key="7">
    <source>
        <dbReference type="ARBA" id="ARBA00022801"/>
    </source>
</evidence>
<evidence type="ECO:0000256" key="8">
    <source>
        <dbReference type="ARBA" id="ARBA00022960"/>
    </source>
</evidence>
<comment type="caution">
    <text evidence="16">The sequence shown here is derived from an EMBL/GenBank/DDBJ whole genome shotgun (WGS) entry which is preliminary data.</text>
</comment>
<evidence type="ECO:0000256" key="13">
    <source>
        <dbReference type="ARBA" id="ARBA00049902"/>
    </source>
</evidence>
<comment type="similarity">
    <text evidence="1">In the C-terminal section; belongs to the transpeptidase family.</text>
</comment>
<dbReference type="SUPFAM" id="SSF56601">
    <property type="entry name" value="beta-lactamase/transpeptidase-like"/>
    <property type="match status" value="1"/>
</dbReference>
<dbReference type="PANTHER" id="PTHR32282">
    <property type="entry name" value="BINDING PROTEIN TRANSPEPTIDASE, PUTATIVE-RELATED"/>
    <property type="match status" value="1"/>
</dbReference>
<dbReference type="EMBL" id="STGX01000010">
    <property type="protein sequence ID" value="THV27702.1"/>
    <property type="molecule type" value="Genomic_DNA"/>
</dbReference>
<dbReference type="OrthoDB" id="9766909at2"/>
<evidence type="ECO:0000256" key="11">
    <source>
        <dbReference type="ARBA" id="ARBA00023316"/>
    </source>
</evidence>
<feature type="domain" description="Penicillin-binding protein transpeptidase" evidence="14">
    <location>
        <begin position="373"/>
        <end position="675"/>
    </location>
</feature>
<dbReference type="InterPro" id="IPR050396">
    <property type="entry name" value="Glycosyltr_51/Transpeptidase"/>
</dbReference>
<evidence type="ECO:0000256" key="5">
    <source>
        <dbReference type="ARBA" id="ARBA00022676"/>
    </source>
</evidence>
<evidence type="ECO:0000256" key="12">
    <source>
        <dbReference type="ARBA" id="ARBA00034000"/>
    </source>
</evidence>
<keyword evidence="7" id="KW-0378">Hydrolase</keyword>
<dbReference type="InterPro" id="IPR036950">
    <property type="entry name" value="PBP_transglycosylase"/>
</dbReference>
<keyword evidence="9" id="KW-0573">Peptidoglycan synthesis</keyword>
<comment type="similarity">
    <text evidence="2">In the N-terminal section; belongs to the glycosyltransferase 51 family.</text>
</comment>
<dbReference type="InterPro" id="IPR012338">
    <property type="entry name" value="Beta-lactam/transpept-like"/>
</dbReference>
<protein>
    <submittedName>
        <fullName evidence="16">Penicillin-binding protein</fullName>
    </submittedName>
</protein>
<keyword evidence="5" id="KW-0328">Glycosyltransferase</keyword>
<keyword evidence="3" id="KW-0121">Carboxypeptidase</keyword>
<dbReference type="InterPro" id="IPR001264">
    <property type="entry name" value="Glyco_trans_51"/>
</dbReference>
<dbReference type="GO" id="GO:0008658">
    <property type="term" value="F:penicillin binding"/>
    <property type="evidence" value="ECO:0007669"/>
    <property type="project" value="InterPro"/>
</dbReference>
<proteinExistence type="inferred from homology"/>
<dbReference type="Pfam" id="PF00912">
    <property type="entry name" value="Transgly"/>
    <property type="match status" value="1"/>
</dbReference>
<dbReference type="Gene3D" id="1.10.3810.10">
    <property type="entry name" value="Biosynthetic peptidoglycan transglycosylase-like"/>
    <property type="match status" value="1"/>
</dbReference>
<dbReference type="SUPFAM" id="SSF53955">
    <property type="entry name" value="Lysozyme-like"/>
    <property type="match status" value="1"/>
</dbReference>
<reference evidence="16 17" key="1">
    <citation type="journal article" date="2018" name="Int. J. Syst. Evol. Microbiol.">
        <title>Glycomyces paridis sp. nov., isolated from the medicinal plant Paris polyphylla.</title>
        <authorList>
            <person name="Fang X.M."/>
            <person name="Bai J.L."/>
            <person name="Su J."/>
            <person name="Zhao L.L."/>
            <person name="Liu H.Y."/>
            <person name="Ma B.P."/>
            <person name="Zhang Y.Q."/>
            <person name="Yu L.Y."/>
        </authorList>
    </citation>
    <scope>NUCLEOTIDE SEQUENCE [LARGE SCALE GENOMIC DNA]</scope>
    <source>
        <strain evidence="16 17">CPCC 204357</strain>
    </source>
</reference>
<name>A0A4S8PEL6_9ACTN</name>
<dbReference type="PANTHER" id="PTHR32282:SF33">
    <property type="entry name" value="PEPTIDOGLYCAN GLYCOSYLTRANSFERASE"/>
    <property type="match status" value="1"/>
</dbReference>
<evidence type="ECO:0000256" key="9">
    <source>
        <dbReference type="ARBA" id="ARBA00022984"/>
    </source>
</evidence>
<dbReference type="GO" id="GO:0071555">
    <property type="term" value="P:cell wall organization"/>
    <property type="evidence" value="ECO:0007669"/>
    <property type="project" value="UniProtKB-KW"/>
</dbReference>
<keyword evidence="8" id="KW-0133">Cell shape</keyword>
<evidence type="ECO:0000256" key="2">
    <source>
        <dbReference type="ARBA" id="ARBA00007739"/>
    </source>
</evidence>
<evidence type="ECO:0000256" key="6">
    <source>
        <dbReference type="ARBA" id="ARBA00022679"/>
    </source>
</evidence>
<dbReference type="GO" id="GO:0006508">
    <property type="term" value="P:proteolysis"/>
    <property type="evidence" value="ECO:0007669"/>
    <property type="project" value="UniProtKB-KW"/>
</dbReference>
<dbReference type="FunFam" id="1.10.3810.10:FF:000001">
    <property type="entry name" value="Penicillin-binding protein 1A"/>
    <property type="match status" value="1"/>
</dbReference>
<evidence type="ECO:0000313" key="17">
    <source>
        <dbReference type="Proteomes" id="UP000305792"/>
    </source>
</evidence>
<dbReference type="InterPro" id="IPR023346">
    <property type="entry name" value="Lysozyme-like_dom_sf"/>
</dbReference>
<keyword evidence="17" id="KW-1185">Reference proteome</keyword>
<comment type="catalytic activity">
    <reaction evidence="13">
        <text>[GlcNAc-(1-&gt;4)-Mur2Ac(oyl-L-Ala-gamma-D-Glu-L-Lys-D-Ala-D-Ala)](n)-di-trans,octa-cis-undecaprenyl diphosphate + beta-D-GlcNAc-(1-&gt;4)-Mur2Ac(oyl-L-Ala-gamma-D-Glu-L-Lys-D-Ala-D-Ala)-di-trans,octa-cis-undecaprenyl diphosphate = [GlcNAc-(1-&gt;4)-Mur2Ac(oyl-L-Ala-gamma-D-Glu-L-Lys-D-Ala-D-Ala)](n+1)-di-trans,octa-cis-undecaprenyl diphosphate + di-trans,octa-cis-undecaprenyl diphosphate + H(+)</text>
        <dbReference type="Rhea" id="RHEA:23708"/>
        <dbReference type="Rhea" id="RHEA-COMP:9602"/>
        <dbReference type="Rhea" id="RHEA-COMP:9603"/>
        <dbReference type="ChEBI" id="CHEBI:15378"/>
        <dbReference type="ChEBI" id="CHEBI:58405"/>
        <dbReference type="ChEBI" id="CHEBI:60033"/>
        <dbReference type="ChEBI" id="CHEBI:78435"/>
        <dbReference type="EC" id="2.4.99.28"/>
    </reaction>
</comment>
<evidence type="ECO:0000259" key="15">
    <source>
        <dbReference type="Pfam" id="PF00912"/>
    </source>
</evidence>
<gene>
    <name evidence="16" type="ORF">E9998_15055</name>
</gene>
<dbReference type="GO" id="GO:0009002">
    <property type="term" value="F:serine-type D-Ala-D-Ala carboxypeptidase activity"/>
    <property type="evidence" value="ECO:0007669"/>
    <property type="project" value="UniProtKB-EC"/>
</dbReference>
<accession>A0A4S8PEL6</accession>
<dbReference type="GO" id="GO:0009252">
    <property type="term" value="P:peptidoglycan biosynthetic process"/>
    <property type="evidence" value="ECO:0007669"/>
    <property type="project" value="UniProtKB-KW"/>
</dbReference>
<comment type="catalytic activity">
    <reaction evidence="12">
        <text>Preferential cleavage: (Ac)2-L-Lys-D-Ala-|-D-Ala. Also transpeptidation of peptidyl-alanyl moieties that are N-acyl substituents of D-alanine.</text>
        <dbReference type="EC" id="3.4.16.4"/>
    </reaction>
</comment>
<dbReference type="Pfam" id="PF00905">
    <property type="entry name" value="Transpeptidase"/>
    <property type="match status" value="1"/>
</dbReference>
<dbReference type="Gene3D" id="3.40.710.10">
    <property type="entry name" value="DD-peptidase/beta-lactamase superfamily"/>
    <property type="match status" value="1"/>
</dbReference>